<name>A0A6M6E5Y9_PRIMG</name>
<gene>
    <name evidence="1" type="ORF">FDZ14_28250</name>
</gene>
<geneLocation type="plasmid" evidence="2">
    <name>pfdu301a</name>
</geneLocation>
<reference evidence="1 2" key="1">
    <citation type="submission" date="2019-10" db="EMBL/GenBank/DDBJ databases">
        <title>Complete genome sequences for adaption low water activity.</title>
        <authorList>
            <person name="Zhao L."/>
            <person name="Zhong J."/>
        </authorList>
    </citation>
    <scope>NUCLEOTIDE SEQUENCE [LARGE SCALE GENOMIC DNA]</scope>
    <source>
        <strain evidence="1 2">FDU301</strain>
        <plasmid evidence="2">pfdu301a</plasmid>
    </source>
</reference>
<accession>A0A6M6E5Y9</accession>
<proteinExistence type="predicted"/>
<evidence type="ECO:0000313" key="1">
    <source>
        <dbReference type="EMBL" id="QJX79998.1"/>
    </source>
</evidence>
<organism evidence="1 2">
    <name type="scientific">Priestia megaterium</name>
    <name type="common">Bacillus megaterium</name>
    <dbReference type="NCBI Taxonomy" id="1404"/>
    <lineage>
        <taxon>Bacteria</taxon>
        <taxon>Bacillati</taxon>
        <taxon>Bacillota</taxon>
        <taxon>Bacilli</taxon>
        <taxon>Bacillales</taxon>
        <taxon>Bacillaceae</taxon>
        <taxon>Priestia</taxon>
    </lineage>
</organism>
<dbReference type="AlphaFoldDB" id="A0A6M6E5Y9"/>
<dbReference type="RefSeq" id="WP_171777981.1">
    <property type="nucleotide sequence ID" value="NZ_CP045273.1"/>
</dbReference>
<dbReference type="EMBL" id="CP045273">
    <property type="protein sequence ID" value="QJX79998.1"/>
    <property type="molecule type" value="Genomic_DNA"/>
</dbReference>
<protein>
    <submittedName>
        <fullName evidence="1">Uncharacterized protein</fullName>
    </submittedName>
</protein>
<keyword evidence="1" id="KW-0614">Plasmid</keyword>
<evidence type="ECO:0000313" key="2">
    <source>
        <dbReference type="Proteomes" id="UP000501076"/>
    </source>
</evidence>
<sequence>MSNINYKISYSSQPNVEIPANAKMLPKELDNIGRAYVVHEEGKTTVYLNYSVGIKIDKPTVFSIKVIDGVMVISVKRPNSGIKNKINYHFFKLEFDKVVDKISLQEMYD</sequence>
<dbReference type="Proteomes" id="UP000501076">
    <property type="component" value="Plasmid pFDU301A"/>
</dbReference>